<feature type="domain" description="CBM2" evidence="6">
    <location>
        <begin position="25"/>
        <end position="133"/>
    </location>
</feature>
<dbReference type="Pfam" id="PF21340">
    <property type="entry name" value="Polysacc_lyase-like"/>
    <property type="match status" value="1"/>
</dbReference>
<organism evidence="7 8">
    <name type="scientific">Amycolatopsis nalaikhensis</name>
    <dbReference type="NCBI Taxonomy" id="715472"/>
    <lineage>
        <taxon>Bacteria</taxon>
        <taxon>Bacillati</taxon>
        <taxon>Actinomycetota</taxon>
        <taxon>Actinomycetes</taxon>
        <taxon>Pseudonocardiales</taxon>
        <taxon>Pseudonocardiaceae</taxon>
        <taxon>Amycolatopsis</taxon>
    </lineage>
</organism>
<dbReference type="PROSITE" id="PS00561">
    <property type="entry name" value="CBM2_A"/>
    <property type="match status" value="1"/>
</dbReference>
<dbReference type="InterPro" id="IPR008965">
    <property type="entry name" value="CBM2/CBM3_carb-bd_dom_sf"/>
</dbReference>
<feature type="signal peptide" evidence="5">
    <location>
        <begin position="1"/>
        <end position="28"/>
    </location>
</feature>
<proteinExistence type="predicted"/>
<feature type="compositionally biased region" description="Low complexity" evidence="4">
    <location>
        <begin position="133"/>
        <end position="149"/>
    </location>
</feature>
<dbReference type="Gene3D" id="2.60.120.200">
    <property type="match status" value="1"/>
</dbReference>
<dbReference type="EMBL" id="CP127173">
    <property type="protein sequence ID" value="WIV54595.1"/>
    <property type="molecule type" value="Genomic_DNA"/>
</dbReference>
<feature type="chain" id="PRO_5046134044" evidence="5">
    <location>
        <begin position="29"/>
        <end position="378"/>
    </location>
</feature>
<evidence type="ECO:0000259" key="6">
    <source>
        <dbReference type="PROSITE" id="PS51173"/>
    </source>
</evidence>
<evidence type="ECO:0000256" key="2">
    <source>
        <dbReference type="ARBA" id="ARBA00023295"/>
    </source>
</evidence>
<name>A0ABY8XG69_9PSEU</name>
<feature type="region of interest" description="Disordered" evidence="4">
    <location>
        <begin position="132"/>
        <end position="153"/>
    </location>
</feature>
<dbReference type="RefSeq" id="WP_285451280.1">
    <property type="nucleotide sequence ID" value="NZ_CP127173.1"/>
</dbReference>
<dbReference type="SUPFAM" id="SSF49384">
    <property type="entry name" value="Carbohydrate-binding domain"/>
    <property type="match status" value="1"/>
</dbReference>
<dbReference type="InterPro" id="IPR013320">
    <property type="entry name" value="ConA-like_dom_sf"/>
</dbReference>
<evidence type="ECO:0000256" key="4">
    <source>
        <dbReference type="SAM" id="MobiDB-lite"/>
    </source>
</evidence>
<dbReference type="InterPro" id="IPR001919">
    <property type="entry name" value="CBD2"/>
</dbReference>
<keyword evidence="3" id="KW-0624">Polysaccharide degradation</keyword>
<evidence type="ECO:0000313" key="7">
    <source>
        <dbReference type="EMBL" id="WIV54595.1"/>
    </source>
</evidence>
<accession>A0ABY8XG69</accession>
<dbReference type="InterPro" id="IPR048955">
    <property type="entry name" value="Cip1-like_core"/>
</dbReference>
<gene>
    <name evidence="7" type="ORF">QP939_37975</name>
</gene>
<keyword evidence="8" id="KW-1185">Reference proteome</keyword>
<dbReference type="SMART" id="SM00637">
    <property type="entry name" value="CBD_II"/>
    <property type="match status" value="1"/>
</dbReference>
<evidence type="ECO:0000256" key="1">
    <source>
        <dbReference type="ARBA" id="ARBA00022801"/>
    </source>
</evidence>
<dbReference type="Gene3D" id="2.60.40.290">
    <property type="match status" value="1"/>
</dbReference>
<keyword evidence="1" id="KW-0378">Hydrolase</keyword>
<keyword evidence="2" id="KW-0326">Glycosidase</keyword>
<dbReference type="PROSITE" id="PS51173">
    <property type="entry name" value="CBM2"/>
    <property type="match status" value="1"/>
</dbReference>
<evidence type="ECO:0000256" key="3">
    <source>
        <dbReference type="ARBA" id="ARBA00023326"/>
    </source>
</evidence>
<dbReference type="InterPro" id="IPR012291">
    <property type="entry name" value="CBM2_carb-bd_dom_sf"/>
</dbReference>
<sequence>MTRFAGALAALCLAAAGTTALVAGPATAAPACSVGYRVNQWQTGYTAEITVTNGATPLSSWTLTWHYAGNQTVTSAWNATVRQTGTAVTAESLSYNGALPAGGSVSFGLQGTYSGTNAEPADFALNGVACGDTTPPATTTPTTPTTTTSAPPPAGCTGAVLCDDFEQQTGTTPGAPWTVGAANCQGTGTVTVDGSVAHSGTRSVKVAGQGGYCNHAFFGSGLTTSGPLFGRFWVRHTTPLPAGHVTFLAMRDATDGRDLRAGGQNRALQWNRESDDATLPAQSPAGVALSAPLPTGTWSCFEFRLDGAAGQLRTWLDGTEVAGLVVDGVPTADVDQQWLARSWHPSVTDLRLGWESYGGDADTLWFDDVAVSTSRIGC</sequence>
<dbReference type="Proteomes" id="UP001227101">
    <property type="component" value="Chromosome"/>
</dbReference>
<keyword evidence="3" id="KW-0119">Carbohydrate metabolism</keyword>
<reference evidence="7 8" key="1">
    <citation type="submission" date="2023-06" db="EMBL/GenBank/DDBJ databases">
        <authorList>
            <person name="Oyuntsetseg B."/>
            <person name="Kim S.B."/>
        </authorList>
    </citation>
    <scope>NUCLEOTIDE SEQUENCE [LARGE SCALE GENOMIC DNA]</scope>
    <source>
        <strain evidence="7 8">2-2</strain>
    </source>
</reference>
<dbReference type="SUPFAM" id="SSF49899">
    <property type="entry name" value="Concanavalin A-like lectins/glucanases"/>
    <property type="match status" value="1"/>
</dbReference>
<evidence type="ECO:0000313" key="8">
    <source>
        <dbReference type="Proteomes" id="UP001227101"/>
    </source>
</evidence>
<evidence type="ECO:0000256" key="5">
    <source>
        <dbReference type="SAM" id="SignalP"/>
    </source>
</evidence>
<dbReference type="InterPro" id="IPR018366">
    <property type="entry name" value="CBM2_CS"/>
</dbReference>
<keyword evidence="5" id="KW-0732">Signal</keyword>
<dbReference type="Pfam" id="PF00553">
    <property type="entry name" value="CBM_2"/>
    <property type="match status" value="1"/>
</dbReference>
<protein>
    <submittedName>
        <fullName evidence="7">Cellulose-binding domain-containing protein</fullName>
    </submittedName>
</protein>